<evidence type="ECO:0000256" key="1">
    <source>
        <dbReference type="SAM" id="SignalP"/>
    </source>
</evidence>
<feature type="chain" id="PRO_5037762888" evidence="1">
    <location>
        <begin position="21"/>
        <end position="155"/>
    </location>
</feature>
<keyword evidence="1" id="KW-0732">Signal</keyword>
<dbReference type="Pfam" id="PF09912">
    <property type="entry name" value="DUF2141"/>
    <property type="match status" value="1"/>
</dbReference>
<evidence type="ECO:0000313" key="2">
    <source>
        <dbReference type="EMBL" id="MBE9066226.1"/>
    </source>
</evidence>
<dbReference type="AlphaFoldDB" id="A0A928X2L7"/>
<keyword evidence="3" id="KW-1185">Reference proteome</keyword>
<name>A0A928X2L7_LEPEC</name>
<comment type="caution">
    <text evidence="2">The sequence shown here is derived from an EMBL/GenBank/DDBJ whole genome shotgun (WGS) entry which is preliminary data.</text>
</comment>
<dbReference type="Proteomes" id="UP000615026">
    <property type="component" value="Unassembled WGS sequence"/>
</dbReference>
<accession>A0A928X2L7</accession>
<proteinExistence type="predicted"/>
<organism evidence="2 3">
    <name type="scientific">Leptolyngbya cf. ectocarpi LEGE 11479</name>
    <dbReference type="NCBI Taxonomy" id="1828722"/>
    <lineage>
        <taxon>Bacteria</taxon>
        <taxon>Bacillati</taxon>
        <taxon>Cyanobacteriota</taxon>
        <taxon>Cyanophyceae</taxon>
        <taxon>Leptolyngbyales</taxon>
        <taxon>Leptolyngbyaceae</taxon>
        <taxon>Leptolyngbya group</taxon>
        <taxon>Leptolyngbya</taxon>
    </lineage>
</organism>
<reference evidence="2" key="1">
    <citation type="submission" date="2020-10" db="EMBL/GenBank/DDBJ databases">
        <authorList>
            <person name="Castelo-Branco R."/>
            <person name="Eusebio N."/>
            <person name="Adriana R."/>
            <person name="Vieira A."/>
            <person name="Brugerolle De Fraissinette N."/>
            <person name="Rezende De Castro R."/>
            <person name="Schneider M.P."/>
            <person name="Vasconcelos V."/>
            <person name="Leao P.N."/>
        </authorList>
    </citation>
    <scope>NUCLEOTIDE SEQUENCE</scope>
    <source>
        <strain evidence="2">LEGE 11479</strain>
    </source>
</reference>
<gene>
    <name evidence="2" type="ORF">IQ260_06130</name>
</gene>
<evidence type="ECO:0000313" key="3">
    <source>
        <dbReference type="Proteomes" id="UP000615026"/>
    </source>
</evidence>
<dbReference type="InterPro" id="IPR018673">
    <property type="entry name" value="DUF2141"/>
</dbReference>
<sequence>MSKLNVLVGALVLAGSLAPAAHGQLGQPTQLAVEISGLNEPQGQVCLNLFDSRDGFPSNRDEALQTLCLETPENLSEERLLVATFEELPPGSYAVSVFHDANSDGEFNRNFVGMPAEGFGFSRNPGVLTGPPDFGEVVVLVAGAETRIEIELSYF</sequence>
<dbReference type="EMBL" id="JADEXP010000033">
    <property type="protein sequence ID" value="MBE9066226.1"/>
    <property type="molecule type" value="Genomic_DNA"/>
</dbReference>
<feature type="signal peptide" evidence="1">
    <location>
        <begin position="1"/>
        <end position="20"/>
    </location>
</feature>
<protein>
    <submittedName>
        <fullName evidence="2">DUF2141 domain-containing protein</fullName>
    </submittedName>
</protein>